<evidence type="ECO:0000313" key="2">
    <source>
        <dbReference type="EMBL" id="WXA02057.1"/>
    </source>
</evidence>
<keyword evidence="4" id="KW-1185">Reference proteome</keyword>
<dbReference type="EMBL" id="CP136925">
    <property type="protein sequence ID" value="WXA12782.1"/>
    <property type="molecule type" value="Genomic_DNA"/>
</dbReference>
<dbReference type="AlphaFoldDB" id="A0AAU6P6P4"/>
<protein>
    <submittedName>
        <fullName evidence="3">Uncharacterized protein</fullName>
    </submittedName>
</protein>
<feature type="signal peptide" evidence="1">
    <location>
        <begin position="1"/>
        <end position="19"/>
    </location>
</feature>
<keyword evidence="1" id="KW-0732">Signal</keyword>
<dbReference type="Proteomes" id="UP001368318">
    <property type="component" value="Chromosome"/>
</dbReference>
<evidence type="ECO:0000256" key="1">
    <source>
        <dbReference type="SAM" id="SignalP"/>
    </source>
</evidence>
<organism evidence="3">
    <name type="scientific">Mangrovimonas cancribranchiae</name>
    <dbReference type="NCBI Taxonomy" id="3080055"/>
    <lineage>
        <taxon>Bacteria</taxon>
        <taxon>Pseudomonadati</taxon>
        <taxon>Bacteroidota</taxon>
        <taxon>Flavobacteriia</taxon>
        <taxon>Flavobacteriales</taxon>
        <taxon>Flavobacteriaceae</taxon>
        <taxon>Mangrovimonas</taxon>
    </lineage>
</organism>
<name>A0AAU6P6P4_9FLAO</name>
<evidence type="ECO:0000313" key="3">
    <source>
        <dbReference type="EMBL" id="WXA12782.1"/>
    </source>
</evidence>
<sequence>MKLLVAILGFMFISTTVLGQEHMLTKTAAQQTPNNIVTTVKTKASKKVSSNKTTRILLESNFDKAALLFRGKKSKRVKLC</sequence>
<dbReference type="KEGG" id="mcaa:R3L15_11725"/>
<evidence type="ECO:0000313" key="4">
    <source>
        <dbReference type="Proteomes" id="UP001368318"/>
    </source>
</evidence>
<accession>A0AAU6P6P4</accession>
<dbReference type="RefSeq" id="WP_338731886.1">
    <property type="nucleotide sequence ID" value="NZ_CP136924.1"/>
</dbReference>
<gene>
    <name evidence="3" type="ORF">R3L15_11725</name>
    <name evidence="2" type="ORF">R3L16_09865</name>
</gene>
<proteinExistence type="predicted"/>
<reference evidence="3 4" key="1">
    <citation type="submission" date="2023-10" db="EMBL/GenBank/DDBJ databases">
        <title>Culture-based analysis of two novel bacteria associated with mangrove crab gills.</title>
        <authorList>
            <person name="Yang X."/>
            <person name="Garuglieri E."/>
            <person name="Van Goethem M.W."/>
            <person name="Fusi M."/>
            <person name="Marasco R."/>
            <person name="Daffonchio D.G."/>
        </authorList>
    </citation>
    <scope>NUCLEOTIDE SEQUENCE</scope>
    <source>
        <strain evidence="3">UG2-1</strain>
        <strain evidence="2">UG2-2</strain>
        <strain evidence="4">UG2_2</strain>
    </source>
</reference>
<dbReference type="EMBL" id="CP136924">
    <property type="protein sequence ID" value="WXA02057.1"/>
    <property type="molecule type" value="Genomic_DNA"/>
</dbReference>
<feature type="chain" id="PRO_5044712972" evidence="1">
    <location>
        <begin position="20"/>
        <end position="80"/>
    </location>
</feature>